<organism evidence="3 4">
    <name type="scientific">[Myrmecia] bisecta</name>
    <dbReference type="NCBI Taxonomy" id="41462"/>
    <lineage>
        <taxon>Eukaryota</taxon>
        <taxon>Viridiplantae</taxon>
        <taxon>Chlorophyta</taxon>
        <taxon>core chlorophytes</taxon>
        <taxon>Trebouxiophyceae</taxon>
        <taxon>Trebouxiales</taxon>
        <taxon>Trebouxiaceae</taxon>
        <taxon>Myrmecia</taxon>
    </lineage>
</organism>
<dbReference type="Pfam" id="PF07035">
    <property type="entry name" value="RMC1_C"/>
    <property type="match status" value="1"/>
</dbReference>
<evidence type="ECO:0000259" key="1">
    <source>
        <dbReference type="Pfam" id="PF07035"/>
    </source>
</evidence>
<accession>A0AAW1QNP6</accession>
<dbReference type="GO" id="GO:0031902">
    <property type="term" value="C:late endosome membrane"/>
    <property type="evidence" value="ECO:0007669"/>
    <property type="project" value="TreeGrafter"/>
</dbReference>
<dbReference type="AlphaFoldDB" id="A0AAW1QNP6"/>
<dbReference type="EMBL" id="JALJOR010000002">
    <property type="protein sequence ID" value="KAK9823149.1"/>
    <property type="molecule type" value="Genomic_DNA"/>
</dbReference>
<evidence type="ECO:0000259" key="2">
    <source>
        <dbReference type="Pfam" id="PF21029"/>
    </source>
</evidence>
<feature type="domain" description="Mic1" evidence="1">
    <location>
        <begin position="393"/>
        <end position="595"/>
    </location>
</feature>
<name>A0AAW1QNP6_9CHLO</name>
<evidence type="ECO:0000313" key="4">
    <source>
        <dbReference type="Proteomes" id="UP001489004"/>
    </source>
</evidence>
<gene>
    <name evidence="3" type="ORF">WJX72_000636</name>
</gene>
<dbReference type="GO" id="GO:0035658">
    <property type="term" value="C:Mon1-Ccz1 complex"/>
    <property type="evidence" value="ECO:0007669"/>
    <property type="project" value="InterPro"/>
</dbReference>
<protein>
    <recommendedName>
        <fullName evidence="5">Mic1 domain-containing protein</fullName>
    </recommendedName>
</protein>
<reference evidence="3 4" key="1">
    <citation type="journal article" date="2024" name="Nat. Commun.">
        <title>Phylogenomics reveals the evolutionary origins of lichenization in chlorophyte algae.</title>
        <authorList>
            <person name="Puginier C."/>
            <person name="Libourel C."/>
            <person name="Otte J."/>
            <person name="Skaloud P."/>
            <person name="Haon M."/>
            <person name="Grisel S."/>
            <person name="Petersen M."/>
            <person name="Berrin J.G."/>
            <person name="Delaux P.M."/>
            <person name="Dal Grande F."/>
            <person name="Keller J."/>
        </authorList>
    </citation>
    <scope>NUCLEOTIDE SEQUENCE [LARGE SCALE GENOMIC DNA]</scope>
    <source>
        <strain evidence="3 4">SAG 2043</strain>
    </source>
</reference>
<keyword evidence="4" id="KW-1185">Reference proteome</keyword>
<dbReference type="PANTHER" id="PTHR12897">
    <property type="entry name" value="COLON CANCER-ASSOCIATED PROTEIN MIC1"/>
    <property type="match status" value="1"/>
</dbReference>
<sequence>MMSPGQVTEPSPHVLLQDTGIRFESSGNSLRYDDVSLQLLAVRGQDVVTHRLAPGKAVQVTPVGDGPPIMAVRASGDGSLLAVQRSPLQLQFVHRSTLNMFVQGANQRNSPITGFLWARSGDCDFVMVTPTGLELFQLAPSGQGLRFLDARRHPIKWHMYSHETRIALLGTGEIGLWLQAYQFTSEGIIKLPPFQIAATTPQDSARAPPLSHLDPDDIRLMTMYGRIYCSYIDRREQRLYLYRFYKDAVMLQHQYDLAGKQVHLSVVNNLLLAHHVRPNLVMVIDVCAATSSLLLRPQPIGVAQASPEAPAPNLQQLRFELPNLMLDSRAGVIWRCALDMAAIAKSSQDWPALVAFLQRRRPAGQAGSLPGTGADIKGLTLAIIKGVLVERQPMHVVRPVLDAVNAAFVESTGSQPASGSNPLRRYRSMPCIAPQEMVSQVLQWLHDEEATDAQYLQAAVAEYLASTEVHNVVVPPALHTLALDIALQQGHAAQVVATLATQPQLDSAILAEHLELLAKRGALPESRQLARAMWSRLGMYDQVCRMLLQQGAVLEAMRCARRHSVQSIPETAFLHAAAKTGDIGTFTAVYRACHQSAPAALPEYAEAYKQYTHFFRAQANDVA</sequence>
<feature type="domain" description="Regulator of MON1-CCZ1 complex N-terminal" evidence="2">
    <location>
        <begin position="31"/>
        <end position="142"/>
    </location>
</feature>
<evidence type="ECO:0008006" key="5">
    <source>
        <dbReference type="Google" id="ProtNLM"/>
    </source>
</evidence>
<dbReference type="GO" id="GO:0010506">
    <property type="term" value="P:regulation of autophagy"/>
    <property type="evidence" value="ECO:0007669"/>
    <property type="project" value="InterPro"/>
</dbReference>
<proteinExistence type="predicted"/>
<dbReference type="GO" id="GO:0005765">
    <property type="term" value="C:lysosomal membrane"/>
    <property type="evidence" value="ECO:0007669"/>
    <property type="project" value="TreeGrafter"/>
</dbReference>
<dbReference type="InterPro" id="IPR040371">
    <property type="entry name" value="RMC1"/>
</dbReference>
<dbReference type="Proteomes" id="UP001489004">
    <property type="component" value="Unassembled WGS sequence"/>
</dbReference>
<dbReference type="InterPro" id="IPR049040">
    <property type="entry name" value="RMC1_N"/>
</dbReference>
<dbReference type="PANTHER" id="PTHR12897:SF4">
    <property type="entry name" value="REGULATOR OF MON1-CCZ1 COMPLEX"/>
    <property type="match status" value="1"/>
</dbReference>
<dbReference type="InterPro" id="IPR009755">
    <property type="entry name" value="RMC1_C"/>
</dbReference>
<dbReference type="Pfam" id="PF21029">
    <property type="entry name" value="RMC1_N"/>
    <property type="match status" value="1"/>
</dbReference>
<comment type="caution">
    <text evidence="3">The sequence shown here is derived from an EMBL/GenBank/DDBJ whole genome shotgun (WGS) entry which is preliminary data.</text>
</comment>
<evidence type="ECO:0000313" key="3">
    <source>
        <dbReference type="EMBL" id="KAK9823149.1"/>
    </source>
</evidence>